<gene>
    <name evidence="16" type="ORF">GARC_2392</name>
</gene>
<evidence type="ECO:0000259" key="15">
    <source>
        <dbReference type="Pfam" id="PF07715"/>
    </source>
</evidence>
<dbReference type="Gene3D" id="2.40.170.20">
    <property type="entry name" value="TonB-dependent receptor, beta-barrel domain"/>
    <property type="match status" value="2"/>
</dbReference>
<evidence type="ECO:0000256" key="12">
    <source>
        <dbReference type="RuleBase" id="RU003357"/>
    </source>
</evidence>
<feature type="domain" description="TonB-dependent receptor plug" evidence="15">
    <location>
        <begin position="61"/>
        <end position="167"/>
    </location>
</feature>
<evidence type="ECO:0000256" key="3">
    <source>
        <dbReference type="ARBA" id="ARBA00022452"/>
    </source>
</evidence>
<keyword evidence="3 11" id="KW-1134">Transmembrane beta strand</keyword>
<dbReference type="InterPro" id="IPR000531">
    <property type="entry name" value="Beta-barrel_TonB"/>
</dbReference>
<dbReference type="InterPro" id="IPR039426">
    <property type="entry name" value="TonB-dep_rcpt-like"/>
</dbReference>
<evidence type="ECO:0000256" key="7">
    <source>
        <dbReference type="ARBA" id="ARBA00023065"/>
    </source>
</evidence>
<keyword evidence="17" id="KW-1185">Reference proteome</keyword>
<evidence type="ECO:0000256" key="2">
    <source>
        <dbReference type="ARBA" id="ARBA00022448"/>
    </source>
</evidence>
<keyword evidence="10 11" id="KW-0998">Cell outer membrane</keyword>
<keyword evidence="6" id="KW-0408">Iron</keyword>
<dbReference type="PROSITE" id="PS52016">
    <property type="entry name" value="TONB_DEPENDENT_REC_3"/>
    <property type="match status" value="1"/>
</dbReference>
<dbReference type="RefSeq" id="WP_007620088.1">
    <property type="nucleotide sequence ID" value="NZ_BAEO01000029.1"/>
</dbReference>
<dbReference type="Pfam" id="PF07715">
    <property type="entry name" value="Plug"/>
    <property type="match status" value="1"/>
</dbReference>
<proteinExistence type="inferred from homology"/>
<evidence type="ECO:0000256" key="13">
    <source>
        <dbReference type="SAM" id="SignalP"/>
    </source>
</evidence>
<evidence type="ECO:0000313" key="17">
    <source>
        <dbReference type="Proteomes" id="UP000006327"/>
    </source>
</evidence>
<reference evidence="16 17" key="1">
    <citation type="journal article" date="2017" name="Antonie Van Leeuwenhoek">
        <title>Rhizobium rhizosphaerae sp. nov., a novel species isolated from rice rhizosphere.</title>
        <authorList>
            <person name="Zhao J.J."/>
            <person name="Zhang J."/>
            <person name="Zhang R.J."/>
            <person name="Zhang C.W."/>
            <person name="Yin H.Q."/>
            <person name="Zhang X.X."/>
        </authorList>
    </citation>
    <scope>NUCLEOTIDE SEQUENCE [LARGE SCALE GENOMIC DNA]</scope>
    <source>
        <strain evidence="16 17">BSs20135</strain>
    </source>
</reference>
<dbReference type="eggNOG" id="COG4774">
    <property type="taxonomic scope" value="Bacteria"/>
</dbReference>
<comment type="caution">
    <text evidence="16">The sequence shown here is derived from an EMBL/GenBank/DDBJ whole genome shotgun (WGS) entry which is preliminary data.</text>
</comment>
<evidence type="ECO:0000256" key="6">
    <source>
        <dbReference type="ARBA" id="ARBA00023004"/>
    </source>
</evidence>
<protein>
    <submittedName>
        <fullName evidence="16">Outer membrane receptor protein mostly Fe transport-like protein</fullName>
    </submittedName>
</protein>
<feature type="chain" id="PRO_5003897672" evidence="13">
    <location>
        <begin position="39"/>
        <end position="873"/>
    </location>
</feature>
<keyword evidence="16" id="KW-0675">Receptor</keyword>
<keyword evidence="9 11" id="KW-0472">Membrane</keyword>
<evidence type="ECO:0000256" key="4">
    <source>
        <dbReference type="ARBA" id="ARBA00022496"/>
    </source>
</evidence>
<dbReference type="PANTHER" id="PTHR32552">
    <property type="entry name" value="FERRICHROME IRON RECEPTOR-RELATED"/>
    <property type="match status" value="1"/>
</dbReference>
<feature type="domain" description="TonB-dependent receptor-like beta-barrel" evidence="14">
    <location>
        <begin position="494"/>
        <end position="835"/>
    </location>
</feature>
<keyword evidence="2 11" id="KW-0813">Transport</keyword>
<evidence type="ECO:0000313" key="16">
    <source>
        <dbReference type="EMBL" id="GAC19358.1"/>
    </source>
</evidence>
<evidence type="ECO:0000256" key="1">
    <source>
        <dbReference type="ARBA" id="ARBA00004571"/>
    </source>
</evidence>
<sequence>MRTSKTSSLMPLKSKKHIIAQCVSMAVLCLSTCHTVSAQENKEDNTFEVIEVTAQKRVQNVMQVPITVGIVSSALLERSNSIMLGDIDKFIPGFDFGDGSVTQAGVSIRGISSPNISVGGDPSSATFYDDVYMPRAAQNVLFSDIERIEVLKGPQGTLFGRNAAMGVVNIIPKKPTEDSEGFVKLSLGTDSLKRAEAMVNVALSDAVFIRANLLTNSQDGFVKNIAEPEWNNNSKIHDLGALDHQAARISLLWDVAPSSEFQLSVELDDLNQAPPMAVGISEFALNGGSDPFADRVENDVRNGLESRDMYAVTAKFLHEFDDYWSMKFVTSYRDWETVNREDEDGTGQISRYLDTSNNEDSSIFYTELQVNYVSDKVSAVAGFSYSKEDVSQQTELNLTADTIARLTTGELNNTIRGGVAQQLAAAIGGDSDEAAAAVFGPGVTFEAAVDSTFAASGFPLDHLWNADEWAGALNALGFAEPILQALGMVGGTLNGEIVQQTGDLTYDLVSEQLGVPEIFGPSHSGQFWQENIFNTGDFTNWGIFADLDYAFTAKWHLIAGLRYSKDSKDFSWFIPATTFAETRPGVSNQLFSQADISASDSWSKVTGRLVSNYQIDKNQMVFASYSTGYKSGGFDSLSPIDQSAGQSAFAPEDSSNFEVGYKAVLGERVITNISYYQTELDNFQVAVESKQPGSSTAVPTIINENRQIAGFEIDMRWMASDSLTLGMVTEIRNTDIDAPSFYDSSGILLPEQSRSLDASTNYTLTLDWAPNFDLAVVNVHLDYVFVENTNAQRIDIQAFELAIPDYLKDLKKLNARFSVATHDETMEAALWARNLFDERYVESIGNISTNTIGTPFARINRGREVGVEFKYSF</sequence>
<keyword evidence="4" id="KW-0410">Iron transport</keyword>
<evidence type="ECO:0000259" key="14">
    <source>
        <dbReference type="Pfam" id="PF00593"/>
    </source>
</evidence>
<comment type="similarity">
    <text evidence="11 12">Belongs to the TonB-dependent receptor family.</text>
</comment>
<dbReference type="AlphaFoldDB" id="K6YRR3"/>
<comment type="subcellular location">
    <subcellularLocation>
        <location evidence="1 11">Cell outer membrane</location>
        <topology evidence="1 11">Multi-pass membrane protein</topology>
    </subcellularLocation>
</comment>
<keyword evidence="5 11" id="KW-0812">Transmembrane</keyword>
<keyword evidence="7" id="KW-0406">Ion transport</keyword>
<evidence type="ECO:0000256" key="10">
    <source>
        <dbReference type="ARBA" id="ARBA00023237"/>
    </source>
</evidence>
<dbReference type="EMBL" id="BAEO01000029">
    <property type="protein sequence ID" value="GAC19358.1"/>
    <property type="molecule type" value="Genomic_DNA"/>
</dbReference>
<dbReference type="Pfam" id="PF00593">
    <property type="entry name" value="TonB_dep_Rec_b-barrel"/>
    <property type="match status" value="1"/>
</dbReference>
<keyword evidence="13" id="KW-0732">Signal</keyword>
<dbReference type="InterPro" id="IPR012910">
    <property type="entry name" value="Plug_dom"/>
</dbReference>
<organism evidence="16 17">
    <name type="scientific">Paraglaciecola arctica BSs20135</name>
    <dbReference type="NCBI Taxonomy" id="493475"/>
    <lineage>
        <taxon>Bacteria</taxon>
        <taxon>Pseudomonadati</taxon>
        <taxon>Pseudomonadota</taxon>
        <taxon>Gammaproteobacteria</taxon>
        <taxon>Alteromonadales</taxon>
        <taxon>Alteromonadaceae</taxon>
        <taxon>Paraglaciecola</taxon>
    </lineage>
</organism>
<keyword evidence="8 12" id="KW-0798">TonB box</keyword>
<dbReference type="eggNOG" id="COG1629">
    <property type="taxonomic scope" value="Bacteria"/>
</dbReference>
<dbReference type="GO" id="GO:0006826">
    <property type="term" value="P:iron ion transport"/>
    <property type="evidence" value="ECO:0007669"/>
    <property type="project" value="UniProtKB-KW"/>
</dbReference>
<dbReference type="GO" id="GO:0009279">
    <property type="term" value="C:cell outer membrane"/>
    <property type="evidence" value="ECO:0007669"/>
    <property type="project" value="UniProtKB-SubCell"/>
</dbReference>
<dbReference type="Proteomes" id="UP000006327">
    <property type="component" value="Unassembled WGS sequence"/>
</dbReference>
<evidence type="ECO:0000256" key="8">
    <source>
        <dbReference type="ARBA" id="ARBA00023077"/>
    </source>
</evidence>
<dbReference type="SUPFAM" id="SSF56935">
    <property type="entry name" value="Porins"/>
    <property type="match status" value="1"/>
</dbReference>
<dbReference type="PANTHER" id="PTHR32552:SF81">
    <property type="entry name" value="TONB-DEPENDENT OUTER MEMBRANE RECEPTOR"/>
    <property type="match status" value="1"/>
</dbReference>
<name>K6YRR3_9ALTE</name>
<dbReference type="InterPro" id="IPR036942">
    <property type="entry name" value="Beta-barrel_TonB_sf"/>
</dbReference>
<feature type="signal peptide" evidence="13">
    <location>
        <begin position="1"/>
        <end position="38"/>
    </location>
</feature>
<evidence type="ECO:0000256" key="9">
    <source>
        <dbReference type="ARBA" id="ARBA00023136"/>
    </source>
</evidence>
<dbReference type="OrthoDB" id="7051185at2"/>
<dbReference type="STRING" id="493475.GARC_2392"/>
<evidence type="ECO:0000256" key="5">
    <source>
        <dbReference type="ARBA" id="ARBA00022692"/>
    </source>
</evidence>
<evidence type="ECO:0000256" key="11">
    <source>
        <dbReference type="PROSITE-ProRule" id="PRU01360"/>
    </source>
</evidence>
<accession>K6YRR3</accession>